<dbReference type="PANTHER" id="PTHR46206:SF1">
    <property type="entry name" value="P450, PUTATIVE (EUROFUNG)-RELATED"/>
    <property type="match status" value="1"/>
</dbReference>
<dbReference type="PROSITE" id="PS00086">
    <property type="entry name" value="CYTOCHROME_P450"/>
    <property type="match status" value="1"/>
</dbReference>
<sequence length="538" mass="60654">MAITTDSLLALERTPAMLTTLALAVAAYLLLAPKARPLPDIPWVGRPSRLPGAEAWATLASFIKRRQWFAEGYEKYSRHGKSFIVPHPMGEKHITLPPDKLGWLLEQPDHVASAADFHYEILAGRYAWTDRGLNRDPFHEHVIHKYIVRKDAKLLAGMWDEIGVAVDELWGTSPDWHDVRVLDTAEELILRVVNRALVGLPLCRNKDYLSHTNLFTTNVLLCTFATQLAPRFLRDAVGYAVGAPNYWHYRRCAHWTLPLIRERLAMFAQIDEGSLSTDALPEDYITWHIALARAEGRTGHELEPDFIARSLLALEFAAIKTPAATLARVLLDVCGSGPESGYLERLRDEAATVYTKHDKSWSKQTLRHMALADSAIRESMRLTSLLFALGRKVVPAEGVRGPDGAESWVAPQGSYLTINAADRHLDPDLYPDPTRFDAFRFARVHEGQGKETNQEYLQARRLGMTSTSKDFLAFGHGRHACPGRFLVEQMLKMLMAYMLMHYDIGYLPARPENFVLGPINVPPPKATIKVRRREKTEA</sequence>
<evidence type="ECO:0000256" key="2">
    <source>
        <dbReference type="ARBA" id="ARBA00010617"/>
    </source>
</evidence>
<comment type="cofactor">
    <cofactor evidence="1 8">
        <name>heme</name>
        <dbReference type="ChEBI" id="CHEBI:30413"/>
    </cofactor>
</comment>
<gene>
    <name evidence="10" type="ORF">PG999_003344</name>
</gene>
<keyword evidence="4 8" id="KW-0479">Metal-binding</keyword>
<comment type="caution">
    <text evidence="10">The sequence shown here is derived from an EMBL/GenBank/DDBJ whole genome shotgun (WGS) entry which is preliminary data.</text>
</comment>
<evidence type="ECO:0000256" key="8">
    <source>
        <dbReference type="PIRSR" id="PIRSR602403-1"/>
    </source>
</evidence>
<dbReference type="SUPFAM" id="SSF48264">
    <property type="entry name" value="Cytochrome P450"/>
    <property type="match status" value="1"/>
</dbReference>
<evidence type="ECO:0000256" key="9">
    <source>
        <dbReference type="RuleBase" id="RU000461"/>
    </source>
</evidence>
<keyword evidence="7 9" id="KW-0503">Monooxygenase</keyword>
<accession>A0AAW0R3E6</accession>
<keyword evidence="3 8" id="KW-0349">Heme</keyword>
<evidence type="ECO:0000256" key="7">
    <source>
        <dbReference type="ARBA" id="ARBA00023033"/>
    </source>
</evidence>
<dbReference type="GO" id="GO:0016705">
    <property type="term" value="F:oxidoreductase activity, acting on paired donors, with incorporation or reduction of molecular oxygen"/>
    <property type="evidence" value="ECO:0007669"/>
    <property type="project" value="InterPro"/>
</dbReference>
<dbReference type="Gene3D" id="1.10.630.10">
    <property type="entry name" value="Cytochrome P450"/>
    <property type="match status" value="1"/>
</dbReference>
<evidence type="ECO:0000256" key="1">
    <source>
        <dbReference type="ARBA" id="ARBA00001971"/>
    </source>
</evidence>
<dbReference type="Pfam" id="PF00067">
    <property type="entry name" value="p450"/>
    <property type="match status" value="1"/>
</dbReference>
<dbReference type="PANTHER" id="PTHR46206">
    <property type="entry name" value="CYTOCHROME P450"/>
    <property type="match status" value="1"/>
</dbReference>
<keyword evidence="11" id="KW-1185">Reference proteome</keyword>
<dbReference type="GO" id="GO:0005506">
    <property type="term" value="F:iron ion binding"/>
    <property type="evidence" value="ECO:0007669"/>
    <property type="project" value="InterPro"/>
</dbReference>
<name>A0AAW0R3E6_9PEZI</name>
<dbReference type="InterPro" id="IPR002403">
    <property type="entry name" value="Cyt_P450_E_grp-IV"/>
</dbReference>
<dbReference type="GO" id="GO:0020037">
    <property type="term" value="F:heme binding"/>
    <property type="evidence" value="ECO:0007669"/>
    <property type="project" value="InterPro"/>
</dbReference>
<feature type="binding site" description="axial binding residue" evidence="8">
    <location>
        <position position="481"/>
    </location>
    <ligand>
        <name>heme</name>
        <dbReference type="ChEBI" id="CHEBI:30413"/>
    </ligand>
    <ligandPart>
        <name>Fe</name>
        <dbReference type="ChEBI" id="CHEBI:18248"/>
    </ligandPart>
</feature>
<keyword evidence="6 8" id="KW-0408">Iron</keyword>
<protein>
    <recommendedName>
        <fullName evidence="12">Cytochrome P450</fullName>
    </recommendedName>
</protein>
<evidence type="ECO:0000256" key="5">
    <source>
        <dbReference type="ARBA" id="ARBA00023002"/>
    </source>
</evidence>
<reference evidence="10 11" key="1">
    <citation type="submission" date="2023-01" db="EMBL/GenBank/DDBJ databases">
        <title>Analysis of 21 Apiospora genomes using comparative genomics revels a genus with tremendous synthesis potential of carbohydrate active enzymes and secondary metabolites.</title>
        <authorList>
            <person name="Sorensen T."/>
        </authorList>
    </citation>
    <scope>NUCLEOTIDE SEQUENCE [LARGE SCALE GENOMIC DNA]</scope>
    <source>
        <strain evidence="10 11">CBS 117206</strain>
    </source>
</reference>
<evidence type="ECO:0000313" key="11">
    <source>
        <dbReference type="Proteomes" id="UP001392437"/>
    </source>
</evidence>
<dbReference type="InterPro" id="IPR036396">
    <property type="entry name" value="Cyt_P450_sf"/>
</dbReference>
<comment type="similarity">
    <text evidence="2 9">Belongs to the cytochrome P450 family.</text>
</comment>
<organism evidence="10 11">
    <name type="scientific">Apiospora kogelbergensis</name>
    <dbReference type="NCBI Taxonomy" id="1337665"/>
    <lineage>
        <taxon>Eukaryota</taxon>
        <taxon>Fungi</taxon>
        <taxon>Dikarya</taxon>
        <taxon>Ascomycota</taxon>
        <taxon>Pezizomycotina</taxon>
        <taxon>Sordariomycetes</taxon>
        <taxon>Xylariomycetidae</taxon>
        <taxon>Amphisphaeriales</taxon>
        <taxon>Apiosporaceae</taxon>
        <taxon>Apiospora</taxon>
    </lineage>
</organism>
<dbReference type="CDD" id="cd11041">
    <property type="entry name" value="CYP503A1-like"/>
    <property type="match status" value="1"/>
</dbReference>
<proteinExistence type="inferred from homology"/>
<dbReference type="EMBL" id="JAQQWP010000003">
    <property type="protein sequence ID" value="KAK8123426.1"/>
    <property type="molecule type" value="Genomic_DNA"/>
</dbReference>
<feature type="non-terminal residue" evidence="10">
    <location>
        <position position="538"/>
    </location>
</feature>
<evidence type="ECO:0000256" key="3">
    <source>
        <dbReference type="ARBA" id="ARBA00022617"/>
    </source>
</evidence>
<evidence type="ECO:0000256" key="4">
    <source>
        <dbReference type="ARBA" id="ARBA00022723"/>
    </source>
</evidence>
<keyword evidence="5 9" id="KW-0560">Oxidoreductase</keyword>
<dbReference type="GO" id="GO:0004497">
    <property type="term" value="F:monooxygenase activity"/>
    <property type="evidence" value="ECO:0007669"/>
    <property type="project" value="UniProtKB-KW"/>
</dbReference>
<dbReference type="InterPro" id="IPR001128">
    <property type="entry name" value="Cyt_P450"/>
</dbReference>
<dbReference type="AlphaFoldDB" id="A0AAW0R3E6"/>
<dbReference type="InterPro" id="IPR017972">
    <property type="entry name" value="Cyt_P450_CS"/>
</dbReference>
<evidence type="ECO:0000256" key="6">
    <source>
        <dbReference type="ARBA" id="ARBA00023004"/>
    </source>
</evidence>
<evidence type="ECO:0000313" key="10">
    <source>
        <dbReference type="EMBL" id="KAK8123426.1"/>
    </source>
</evidence>
<dbReference type="PRINTS" id="PR00465">
    <property type="entry name" value="EP450IV"/>
</dbReference>
<evidence type="ECO:0008006" key="12">
    <source>
        <dbReference type="Google" id="ProtNLM"/>
    </source>
</evidence>
<dbReference type="Proteomes" id="UP001392437">
    <property type="component" value="Unassembled WGS sequence"/>
</dbReference>